<gene>
    <name evidence="1" type="ORF">CR513_35555</name>
</gene>
<comment type="caution">
    <text evidence="1">The sequence shown here is derived from an EMBL/GenBank/DDBJ whole genome shotgun (WGS) entry which is preliminary data.</text>
</comment>
<keyword evidence="2" id="KW-1185">Reference proteome</keyword>
<dbReference type="OrthoDB" id="1719804at2759"/>
<dbReference type="PANTHER" id="PTHR34808">
    <property type="entry name" value="EXPRESSED PROTEIN"/>
    <property type="match status" value="1"/>
</dbReference>
<evidence type="ECO:0000313" key="1">
    <source>
        <dbReference type="EMBL" id="RDX83517.1"/>
    </source>
</evidence>
<name>A0A371FYW5_MUCPR</name>
<reference evidence="1" key="1">
    <citation type="submission" date="2018-05" db="EMBL/GenBank/DDBJ databases">
        <title>Draft genome of Mucuna pruriens seed.</title>
        <authorList>
            <person name="Nnadi N.E."/>
            <person name="Vos R."/>
            <person name="Hasami M.H."/>
            <person name="Devisetty U.K."/>
            <person name="Aguiy J.C."/>
        </authorList>
    </citation>
    <scope>NUCLEOTIDE SEQUENCE [LARGE SCALE GENOMIC DNA]</scope>
    <source>
        <strain evidence="1">JCA_2017</strain>
    </source>
</reference>
<accession>A0A371FYW5</accession>
<sequence>MPALFGYGKTWISSLLMANTRCPIELEPRTLNQVQLTQAREVAAEVVQKLEPCEASALFIEGLMHPVMHMDENGSLAEKLVDCMKKAEAIPENKSCHCHCSCDTENAFKEPLSAPF</sequence>
<dbReference type="PANTHER" id="PTHR34808:SF5">
    <property type="entry name" value="SMP DOMAIN-CONTAINING PROTEIN"/>
    <property type="match status" value="1"/>
</dbReference>
<dbReference type="EMBL" id="QJKJ01007329">
    <property type="protein sequence ID" value="RDX83517.1"/>
    <property type="molecule type" value="Genomic_DNA"/>
</dbReference>
<feature type="non-terminal residue" evidence="1">
    <location>
        <position position="1"/>
    </location>
</feature>
<protein>
    <submittedName>
        <fullName evidence="1">Uncharacterized protein</fullName>
    </submittedName>
</protein>
<dbReference type="AlphaFoldDB" id="A0A371FYW5"/>
<evidence type="ECO:0000313" key="2">
    <source>
        <dbReference type="Proteomes" id="UP000257109"/>
    </source>
</evidence>
<proteinExistence type="predicted"/>
<organism evidence="1 2">
    <name type="scientific">Mucuna pruriens</name>
    <name type="common">Velvet bean</name>
    <name type="synonym">Dolichos pruriens</name>
    <dbReference type="NCBI Taxonomy" id="157652"/>
    <lineage>
        <taxon>Eukaryota</taxon>
        <taxon>Viridiplantae</taxon>
        <taxon>Streptophyta</taxon>
        <taxon>Embryophyta</taxon>
        <taxon>Tracheophyta</taxon>
        <taxon>Spermatophyta</taxon>
        <taxon>Magnoliopsida</taxon>
        <taxon>eudicotyledons</taxon>
        <taxon>Gunneridae</taxon>
        <taxon>Pentapetalae</taxon>
        <taxon>rosids</taxon>
        <taxon>fabids</taxon>
        <taxon>Fabales</taxon>
        <taxon>Fabaceae</taxon>
        <taxon>Papilionoideae</taxon>
        <taxon>50 kb inversion clade</taxon>
        <taxon>NPAAA clade</taxon>
        <taxon>indigoferoid/millettioid clade</taxon>
        <taxon>Phaseoleae</taxon>
        <taxon>Mucuna</taxon>
    </lineage>
</organism>
<dbReference type="Proteomes" id="UP000257109">
    <property type="component" value="Unassembled WGS sequence"/>
</dbReference>